<reference evidence="1 2" key="1">
    <citation type="journal article" date="2019" name="J. Hered.">
        <title>An Improved Genome Assembly for Drosophila navojoa, the Basal Species in the mojavensis Cluster.</title>
        <authorList>
            <person name="Vanderlinde T."/>
            <person name="Dupim E.G."/>
            <person name="Nazario-Yepiz N.O."/>
            <person name="Carvalho A.B."/>
        </authorList>
    </citation>
    <scope>NUCLEOTIDE SEQUENCE [LARGE SCALE GENOMIC DNA]</scope>
    <source>
        <strain evidence="1">Navoj_Jal97</strain>
        <tissue evidence="1">Whole organism</tissue>
    </source>
</reference>
<dbReference type="EMBL" id="LSRL02000170">
    <property type="protein sequence ID" value="TDG43201.1"/>
    <property type="molecule type" value="Genomic_DNA"/>
</dbReference>
<keyword evidence="2" id="KW-1185">Reference proteome</keyword>
<evidence type="ECO:0000313" key="2">
    <source>
        <dbReference type="Proteomes" id="UP000295192"/>
    </source>
</evidence>
<name>A0A484B5S9_DRONA</name>
<dbReference type="Proteomes" id="UP000295192">
    <property type="component" value="Unassembled WGS sequence"/>
</dbReference>
<protein>
    <submittedName>
        <fullName evidence="1">Uncharacterized protein</fullName>
    </submittedName>
</protein>
<comment type="caution">
    <text evidence="1">The sequence shown here is derived from an EMBL/GenBank/DDBJ whole genome shotgun (WGS) entry which is preliminary data.</text>
</comment>
<evidence type="ECO:0000313" key="1">
    <source>
        <dbReference type="EMBL" id="TDG43201.1"/>
    </source>
</evidence>
<sequence length="105" mass="11006">MIVAQISYHLWIIYPLKAFEEPFLRLLMTVLPGFLTTFHLRFVLVFWPAAGAAVVSVPVPAPVPAVVAPSAGGSDTTGAAVGITANRQSGSIKLAESEQSVQSAG</sequence>
<dbReference type="AlphaFoldDB" id="A0A484B5S9"/>
<gene>
    <name evidence="1" type="ORF">AWZ03_010385</name>
</gene>
<organism evidence="1 2">
    <name type="scientific">Drosophila navojoa</name>
    <name type="common">Fruit fly</name>
    <dbReference type="NCBI Taxonomy" id="7232"/>
    <lineage>
        <taxon>Eukaryota</taxon>
        <taxon>Metazoa</taxon>
        <taxon>Ecdysozoa</taxon>
        <taxon>Arthropoda</taxon>
        <taxon>Hexapoda</taxon>
        <taxon>Insecta</taxon>
        <taxon>Pterygota</taxon>
        <taxon>Neoptera</taxon>
        <taxon>Endopterygota</taxon>
        <taxon>Diptera</taxon>
        <taxon>Brachycera</taxon>
        <taxon>Muscomorpha</taxon>
        <taxon>Ephydroidea</taxon>
        <taxon>Drosophilidae</taxon>
        <taxon>Drosophila</taxon>
    </lineage>
</organism>
<proteinExistence type="predicted"/>
<accession>A0A484B5S9</accession>